<dbReference type="PRINTS" id="PR01415">
    <property type="entry name" value="ANKYRIN"/>
</dbReference>
<evidence type="ECO:0008006" key="6">
    <source>
        <dbReference type="Google" id="ProtNLM"/>
    </source>
</evidence>
<keyword evidence="1" id="KW-0677">Repeat</keyword>
<evidence type="ECO:0000256" key="1">
    <source>
        <dbReference type="ARBA" id="ARBA00022737"/>
    </source>
</evidence>
<evidence type="ECO:0000256" key="3">
    <source>
        <dbReference type="PROSITE-ProRule" id="PRU00023"/>
    </source>
</evidence>
<dbReference type="PANTHER" id="PTHR24171">
    <property type="entry name" value="ANKYRIN REPEAT DOMAIN-CONTAINING PROTEIN 39-RELATED"/>
    <property type="match status" value="1"/>
</dbReference>
<proteinExistence type="predicted"/>
<gene>
    <name evidence="4" type="ORF">PCOR1329_LOCUS55138</name>
</gene>
<dbReference type="PROSITE" id="PS50297">
    <property type="entry name" value="ANK_REP_REGION"/>
    <property type="match status" value="3"/>
</dbReference>
<feature type="repeat" description="ANK" evidence="3">
    <location>
        <begin position="45"/>
        <end position="77"/>
    </location>
</feature>
<feature type="repeat" description="ANK" evidence="3">
    <location>
        <begin position="111"/>
        <end position="143"/>
    </location>
</feature>
<evidence type="ECO:0000256" key="2">
    <source>
        <dbReference type="ARBA" id="ARBA00023043"/>
    </source>
</evidence>
<dbReference type="PROSITE" id="PS50088">
    <property type="entry name" value="ANK_REPEAT"/>
    <property type="match status" value="3"/>
</dbReference>
<reference evidence="4" key="1">
    <citation type="submission" date="2023-10" db="EMBL/GenBank/DDBJ databases">
        <authorList>
            <person name="Chen Y."/>
            <person name="Shah S."/>
            <person name="Dougan E. K."/>
            <person name="Thang M."/>
            <person name="Chan C."/>
        </authorList>
    </citation>
    <scope>NUCLEOTIDE SEQUENCE [LARGE SCALE GENOMIC DNA]</scope>
</reference>
<keyword evidence="2 3" id="KW-0040">ANK repeat</keyword>
<dbReference type="EMBL" id="CAUYUJ010016752">
    <property type="protein sequence ID" value="CAK0868487.1"/>
    <property type="molecule type" value="Genomic_DNA"/>
</dbReference>
<name>A0ABN9V7B1_9DINO</name>
<dbReference type="PANTHER" id="PTHR24171:SF9">
    <property type="entry name" value="ANKYRIN REPEAT DOMAIN-CONTAINING PROTEIN 39"/>
    <property type="match status" value="1"/>
</dbReference>
<keyword evidence="5" id="KW-1185">Reference proteome</keyword>
<organism evidence="4 5">
    <name type="scientific">Prorocentrum cordatum</name>
    <dbReference type="NCBI Taxonomy" id="2364126"/>
    <lineage>
        <taxon>Eukaryota</taxon>
        <taxon>Sar</taxon>
        <taxon>Alveolata</taxon>
        <taxon>Dinophyceae</taxon>
        <taxon>Prorocentrales</taxon>
        <taxon>Prorocentraceae</taxon>
        <taxon>Prorocentrum</taxon>
    </lineage>
</organism>
<dbReference type="SMART" id="SM00248">
    <property type="entry name" value="ANK"/>
    <property type="match status" value="3"/>
</dbReference>
<accession>A0ABN9V7B1</accession>
<dbReference type="Gene3D" id="1.25.40.20">
    <property type="entry name" value="Ankyrin repeat-containing domain"/>
    <property type="match status" value="1"/>
</dbReference>
<dbReference type="Pfam" id="PF12796">
    <property type="entry name" value="Ank_2"/>
    <property type="match status" value="1"/>
</dbReference>
<dbReference type="SUPFAM" id="SSF48403">
    <property type="entry name" value="Ankyrin repeat"/>
    <property type="match status" value="1"/>
</dbReference>
<dbReference type="InterPro" id="IPR036770">
    <property type="entry name" value="Ankyrin_rpt-contain_sf"/>
</dbReference>
<protein>
    <recommendedName>
        <fullName evidence="6">Ankyrin repeat domain-containing protein</fullName>
    </recommendedName>
</protein>
<sequence>MTQFESQQLVESDLIKAVDDGDVASVERGLLQGLDANCRDNFQNNHMSLLHSAAGFGHLAVAKVLLDNGADPHARDRFGYTPLIFAAAYGHLEITKVLLAKRADPNAKNIQGWTSLHRAAARGHRKIVMALLELGADVHAIANGHNGETFTPLSIARFHRRQEVIAVFTEEERKKELFDQGSR</sequence>
<dbReference type="Proteomes" id="UP001189429">
    <property type="component" value="Unassembled WGS sequence"/>
</dbReference>
<dbReference type="InterPro" id="IPR002110">
    <property type="entry name" value="Ankyrin_rpt"/>
</dbReference>
<evidence type="ECO:0000313" key="5">
    <source>
        <dbReference type="Proteomes" id="UP001189429"/>
    </source>
</evidence>
<comment type="caution">
    <text evidence="4">The sequence shown here is derived from an EMBL/GenBank/DDBJ whole genome shotgun (WGS) entry which is preliminary data.</text>
</comment>
<dbReference type="Pfam" id="PF00023">
    <property type="entry name" value="Ank"/>
    <property type="match status" value="1"/>
</dbReference>
<feature type="repeat" description="ANK" evidence="3">
    <location>
        <begin position="78"/>
        <end position="110"/>
    </location>
</feature>
<evidence type="ECO:0000313" key="4">
    <source>
        <dbReference type="EMBL" id="CAK0868487.1"/>
    </source>
</evidence>